<evidence type="ECO:0000313" key="3">
    <source>
        <dbReference type="EMBL" id="GKT25999.1"/>
    </source>
</evidence>
<keyword evidence="1" id="KW-0175">Coiled coil</keyword>
<dbReference type="EMBL" id="BQXS01012629">
    <property type="protein sequence ID" value="GKT25999.1"/>
    <property type="molecule type" value="Genomic_DNA"/>
</dbReference>
<feature type="region of interest" description="Disordered" evidence="2">
    <location>
        <begin position="577"/>
        <end position="608"/>
    </location>
</feature>
<keyword evidence="4" id="KW-1185">Reference proteome</keyword>
<feature type="compositionally biased region" description="Acidic residues" evidence="2">
    <location>
        <begin position="583"/>
        <end position="600"/>
    </location>
</feature>
<feature type="coiled-coil region" evidence="1">
    <location>
        <begin position="139"/>
        <end position="229"/>
    </location>
</feature>
<evidence type="ECO:0000256" key="2">
    <source>
        <dbReference type="SAM" id="MobiDB-lite"/>
    </source>
</evidence>
<name>A0ABQ5K450_9EUKA</name>
<accession>A0ABQ5K450</accession>
<dbReference type="Proteomes" id="UP001057375">
    <property type="component" value="Unassembled WGS sequence"/>
</dbReference>
<reference evidence="3" key="1">
    <citation type="submission" date="2022-03" db="EMBL/GenBank/DDBJ databases">
        <title>Draft genome sequence of Aduncisulcus paluster, a free-living microaerophilic Fornicata.</title>
        <authorList>
            <person name="Yuyama I."/>
            <person name="Kume K."/>
            <person name="Tamura T."/>
            <person name="Inagaki Y."/>
            <person name="Hashimoto T."/>
        </authorList>
    </citation>
    <scope>NUCLEOTIDE SEQUENCE</scope>
    <source>
        <strain evidence="3">NY0171</strain>
    </source>
</reference>
<evidence type="ECO:0000256" key="1">
    <source>
        <dbReference type="SAM" id="Coils"/>
    </source>
</evidence>
<evidence type="ECO:0000313" key="4">
    <source>
        <dbReference type="Proteomes" id="UP001057375"/>
    </source>
</evidence>
<organism evidence="3 4">
    <name type="scientific">Aduncisulcus paluster</name>
    <dbReference type="NCBI Taxonomy" id="2918883"/>
    <lineage>
        <taxon>Eukaryota</taxon>
        <taxon>Metamonada</taxon>
        <taxon>Carpediemonas-like organisms</taxon>
        <taxon>Aduncisulcus</taxon>
    </lineage>
</organism>
<feature type="coiled-coil region" evidence="1">
    <location>
        <begin position="491"/>
        <end position="525"/>
    </location>
</feature>
<comment type="caution">
    <text evidence="3">The sequence shown here is derived from an EMBL/GenBank/DDBJ whole genome shotgun (WGS) entry which is preliminary data.</text>
</comment>
<protein>
    <submittedName>
        <fullName evidence="3">Uncharacterized protein</fullName>
    </submittedName>
</protein>
<gene>
    <name evidence="3" type="ORF">ADUPG1_013207</name>
</gene>
<proteinExistence type="predicted"/>
<sequence>MQFLSLPGGFLKKKSPTIRKTNVETLREDDHKPRSSPVIKSLKSETDIKSYTTKISDLSATITKLETLHAEDERAQVSQATKCMELEAQIKDHINEISKLSMTITKLESIYSDEHQARISQATKCSKLEADIKVHLDKIAGLSSTVATLESRYAEEQQDRIAQAIKCSKLEDDVKSHLEKISTLTNANSKLEKLYTDEQQARISLTAKCSRLENDVSAYLDKISKLSKTVSEFQQIKDVKEQSRDSMLKQWRAEEEIRIASLKSGYENQLKILSKQLSHWQSELKHTMNNSSVKEQSLLFKCQQQEAQHSELLCSLFQCNPTTLKSIIKKHEDDLRHGRTVVPLSFEDPSKLKESLLYLQSKVSSLTKDLKNYMIVCTKKSNELQVIRGQMKAQDIEKNYWKAVGAREAEDSLIESHRAREEVIRGQMKAQDIEKNYWKAVGAREAEDSLIESHRAREEVRKVEEIASRETFEQTIKHQYARKEEEWHEKETEQQGEIEALTAKLDQISSELEEMKRSQKSYQRELRFRSEKEHRSAGYLSVLESQYESMFDVFKQQTMRLYSMSIELDQSLSRVTTRLDQCTSEEEEEVESVDVDDEMDAPGIYYAS</sequence>